<dbReference type="AlphaFoldDB" id="W6YIZ6"/>
<name>W6YIZ6_COCC2</name>
<dbReference type="HOGENOM" id="CLU_2037628_0_0_1"/>
<organism evidence="1 2">
    <name type="scientific">Cochliobolus carbonum (strain 26-R-13)</name>
    <name type="common">Maize leaf spot fungus</name>
    <name type="synonym">Bipolaris zeicola</name>
    <dbReference type="NCBI Taxonomy" id="930089"/>
    <lineage>
        <taxon>Eukaryota</taxon>
        <taxon>Fungi</taxon>
        <taxon>Dikarya</taxon>
        <taxon>Ascomycota</taxon>
        <taxon>Pezizomycotina</taxon>
        <taxon>Dothideomycetes</taxon>
        <taxon>Pleosporomycetidae</taxon>
        <taxon>Pleosporales</taxon>
        <taxon>Pleosporineae</taxon>
        <taxon>Pleosporaceae</taxon>
        <taxon>Bipolaris</taxon>
    </lineage>
</organism>
<evidence type="ECO:0000313" key="1">
    <source>
        <dbReference type="EMBL" id="EUC39307.1"/>
    </source>
</evidence>
<dbReference type="Proteomes" id="UP000053841">
    <property type="component" value="Unassembled WGS sequence"/>
</dbReference>
<dbReference type="KEGG" id="bze:COCCADRAFT_21390"/>
<sequence length="121" mass="13387">MPCAEPLGEENNPRLLSCLETWVSSSDYHTNSKRAVHRIRQADEQGTIHDYCAESDMSDAIGPVGMSMNKNAEVLKGNRNRRAAAWARMPSTSLSLTAVELVQVEKDPCKTKGRDAVERAK</sequence>
<dbReference type="EMBL" id="KI964537">
    <property type="protein sequence ID" value="EUC39307.1"/>
    <property type="molecule type" value="Genomic_DNA"/>
</dbReference>
<evidence type="ECO:0000313" key="2">
    <source>
        <dbReference type="Proteomes" id="UP000053841"/>
    </source>
</evidence>
<protein>
    <submittedName>
        <fullName evidence="1">Uncharacterized protein</fullName>
    </submittedName>
</protein>
<proteinExistence type="predicted"/>
<reference evidence="1 2" key="1">
    <citation type="journal article" date="2013" name="PLoS Genet.">
        <title>Comparative genome structure, secondary metabolite, and effector coding capacity across Cochliobolus pathogens.</title>
        <authorList>
            <person name="Condon B.J."/>
            <person name="Leng Y."/>
            <person name="Wu D."/>
            <person name="Bushley K.E."/>
            <person name="Ohm R.A."/>
            <person name="Otillar R."/>
            <person name="Martin J."/>
            <person name="Schackwitz W."/>
            <person name="Grimwood J."/>
            <person name="MohdZainudin N."/>
            <person name="Xue C."/>
            <person name="Wang R."/>
            <person name="Manning V.A."/>
            <person name="Dhillon B."/>
            <person name="Tu Z.J."/>
            <person name="Steffenson B.J."/>
            <person name="Salamov A."/>
            <person name="Sun H."/>
            <person name="Lowry S."/>
            <person name="LaButti K."/>
            <person name="Han J."/>
            <person name="Copeland A."/>
            <person name="Lindquist E."/>
            <person name="Barry K."/>
            <person name="Schmutz J."/>
            <person name="Baker S.E."/>
            <person name="Ciuffetti L.M."/>
            <person name="Grigoriev I.V."/>
            <person name="Zhong S."/>
            <person name="Turgeon B.G."/>
        </authorList>
    </citation>
    <scope>NUCLEOTIDE SEQUENCE [LARGE SCALE GENOMIC DNA]</scope>
    <source>
        <strain evidence="1 2">26-R-13</strain>
    </source>
</reference>
<accession>W6YIZ6</accession>
<dbReference type="GeneID" id="19144976"/>
<dbReference type="RefSeq" id="XP_007706306.1">
    <property type="nucleotide sequence ID" value="XM_007708116.1"/>
</dbReference>
<keyword evidence="2" id="KW-1185">Reference proteome</keyword>
<gene>
    <name evidence="1" type="ORF">COCCADRAFT_21390</name>
</gene>